<feature type="transmembrane region" description="Helical" evidence="8">
    <location>
        <begin position="57"/>
        <end position="75"/>
    </location>
</feature>
<reference evidence="10" key="1">
    <citation type="journal article" date="2021" name="PeerJ">
        <title>Extensive microbial diversity within the chicken gut microbiome revealed by metagenomics and culture.</title>
        <authorList>
            <person name="Gilroy R."/>
            <person name="Ravi A."/>
            <person name="Getino M."/>
            <person name="Pursley I."/>
            <person name="Horton D.L."/>
            <person name="Alikhan N.F."/>
            <person name="Baker D."/>
            <person name="Gharbi K."/>
            <person name="Hall N."/>
            <person name="Watson M."/>
            <person name="Adriaenssens E.M."/>
            <person name="Foster-Nyarko E."/>
            <person name="Jarju S."/>
            <person name="Secka A."/>
            <person name="Antonio M."/>
            <person name="Oren A."/>
            <person name="Chaudhuri R.R."/>
            <person name="La Ragione R."/>
            <person name="Hildebrand F."/>
            <person name="Pallen M.J."/>
        </authorList>
    </citation>
    <scope>NUCLEOTIDE SEQUENCE</scope>
    <source>
        <strain evidence="10">CHK179-5677</strain>
    </source>
</reference>
<dbReference type="AlphaFoldDB" id="A0A921SSX9"/>
<dbReference type="GO" id="GO:0015744">
    <property type="term" value="P:succinate transport"/>
    <property type="evidence" value="ECO:0007669"/>
    <property type="project" value="TreeGrafter"/>
</dbReference>
<reference evidence="10" key="2">
    <citation type="submission" date="2021-09" db="EMBL/GenBank/DDBJ databases">
        <authorList>
            <person name="Gilroy R."/>
        </authorList>
    </citation>
    <scope>NUCLEOTIDE SEQUENCE</scope>
    <source>
        <strain evidence="10">CHK179-5677</strain>
    </source>
</reference>
<evidence type="ECO:0000256" key="4">
    <source>
        <dbReference type="ARBA" id="ARBA00022692"/>
    </source>
</evidence>
<dbReference type="Pfam" id="PF12821">
    <property type="entry name" value="ThrE_2"/>
    <property type="match status" value="1"/>
</dbReference>
<evidence type="ECO:0000256" key="5">
    <source>
        <dbReference type="ARBA" id="ARBA00022989"/>
    </source>
</evidence>
<evidence type="ECO:0000256" key="3">
    <source>
        <dbReference type="ARBA" id="ARBA00022519"/>
    </source>
</evidence>
<proteinExistence type="inferred from homology"/>
<keyword evidence="5 8" id="KW-1133">Transmembrane helix</keyword>
<dbReference type="GO" id="GO:0005886">
    <property type="term" value="C:plasma membrane"/>
    <property type="evidence" value="ECO:0007669"/>
    <property type="project" value="UniProtKB-SubCell"/>
</dbReference>
<comment type="subcellular location">
    <subcellularLocation>
        <location evidence="1">Cell membrane</location>
        <topology evidence="1">Multi-pass membrane protein</topology>
    </subcellularLocation>
</comment>
<sequence length="156" mass="16915">MELVQTYLLPCLYAFVACIGFSVLFNIHGLGILICAVGGGLGWLVYLAAAPVFHSDLLQSFAAAVFISAYSEIMARIRKCPVTAYLLVAFFPLVPGGGIYYAMEHAINGETDLFLNVLFHTLGLAGSLAVGVLLVSSLVRLINSYLYRRHQKRKGA</sequence>
<evidence type="ECO:0000313" key="10">
    <source>
        <dbReference type="EMBL" id="HJG87066.1"/>
    </source>
</evidence>
<keyword evidence="6 8" id="KW-0472">Membrane</keyword>
<feature type="transmembrane region" description="Helical" evidence="8">
    <location>
        <begin position="6"/>
        <end position="25"/>
    </location>
</feature>
<evidence type="ECO:0000256" key="7">
    <source>
        <dbReference type="ARBA" id="ARBA00034125"/>
    </source>
</evidence>
<feature type="transmembrane region" description="Helical" evidence="8">
    <location>
        <begin position="32"/>
        <end position="51"/>
    </location>
</feature>
<evidence type="ECO:0000256" key="8">
    <source>
        <dbReference type="SAM" id="Phobius"/>
    </source>
</evidence>
<evidence type="ECO:0000256" key="1">
    <source>
        <dbReference type="ARBA" id="ARBA00004651"/>
    </source>
</evidence>
<evidence type="ECO:0000259" key="9">
    <source>
        <dbReference type="Pfam" id="PF12821"/>
    </source>
</evidence>
<dbReference type="InterPro" id="IPR050539">
    <property type="entry name" value="ThrE_Dicarb/AminoAcid_Exp"/>
</dbReference>
<dbReference type="Proteomes" id="UP000760668">
    <property type="component" value="Unassembled WGS sequence"/>
</dbReference>
<evidence type="ECO:0000256" key="6">
    <source>
        <dbReference type="ARBA" id="ARBA00023136"/>
    </source>
</evidence>
<keyword evidence="3" id="KW-0997">Cell inner membrane</keyword>
<dbReference type="EMBL" id="DYUC01000085">
    <property type="protein sequence ID" value="HJG87066.1"/>
    <property type="molecule type" value="Genomic_DNA"/>
</dbReference>
<name>A0A921SSX9_9FIRM</name>
<accession>A0A921SSX9</accession>
<organism evidence="10 11">
    <name type="scientific">Pseudoflavonifractor capillosus</name>
    <dbReference type="NCBI Taxonomy" id="106588"/>
    <lineage>
        <taxon>Bacteria</taxon>
        <taxon>Bacillati</taxon>
        <taxon>Bacillota</taxon>
        <taxon>Clostridia</taxon>
        <taxon>Eubacteriales</taxon>
        <taxon>Oscillospiraceae</taxon>
        <taxon>Pseudoflavonifractor</taxon>
    </lineage>
</organism>
<gene>
    <name evidence="10" type="ORF">K8V01_08605</name>
</gene>
<comment type="caution">
    <text evidence="10">The sequence shown here is derived from an EMBL/GenBank/DDBJ whole genome shotgun (WGS) entry which is preliminary data.</text>
</comment>
<feature type="domain" description="Threonine/Serine exporter ThrE" evidence="9">
    <location>
        <begin position="11"/>
        <end position="137"/>
    </location>
</feature>
<protein>
    <submittedName>
        <fullName evidence="10">Threonine/serine exporter family protein</fullName>
    </submittedName>
</protein>
<feature type="transmembrane region" description="Helical" evidence="8">
    <location>
        <begin position="82"/>
        <end position="102"/>
    </location>
</feature>
<keyword evidence="4 8" id="KW-0812">Transmembrane</keyword>
<dbReference type="PANTHER" id="PTHR34390:SF1">
    <property type="entry name" value="SUCCINATE TRANSPORTER SUBUNIT YJJB-RELATED"/>
    <property type="match status" value="1"/>
</dbReference>
<feature type="transmembrane region" description="Helical" evidence="8">
    <location>
        <begin position="122"/>
        <end position="143"/>
    </location>
</feature>
<keyword evidence="2" id="KW-1003">Cell membrane</keyword>
<dbReference type="InterPro" id="IPR024528">
    <property type="entry name" value="ThrE_2"/>
</dbReference>
<evidence type="ECO:0000256" key="2">
    <source>
        <dbReference type="ARBA" id="ARBA00022475"/>
    </source>
</evidence>
<comment type="similarity">
    <text evidence="7">Belongs to the ThrE exporter (TC 2.A.79) family.</text>
</comment>
<dbReference type="PANTHER" id="PTHR34390">
    <property type="entry name" value="UPF0442 PROTEIN YJJB-RELATED"/>
    <property type="match status" value="1"/>
</dbReference>
<dbReference type="RefSeq" id="WP_294533230.1">
    <property type="nucleotide sequence ID" value="NZ_DYUC01000085.1"/>
</dbReference>
<evidence type="ECO:0000313" key="11">
    <source>
        <dbReference type="Proteomes" id="UP000760668"/>
    </source>
</evidence>